<dbReference type="EMBL" id="CP127247">
    <property type="protein sequence ID" value="WIY24342.1"/>
    <property type="molecule type" value="Genomic_DNA"/>
</dbReference>
<organism evidence="1 2">
    <name type="scientific">Parasedimentitalea psychrophila</name>
    <dbReference type="NCBI Taxonomy" id="2997337"/>
    <lineage>
        <taxon>Bacteria</taxon>
        <taxon>Pseudomonadati</taxon>
        <taxon>Pseudomonadota</taxon>
        <taxon>Alphaproteobacteria</taxon>
        <taxon>Rhodobacterales</taxon>
        <taxon>Paracoccaceae</taxon>
        <taxon>Parasedimentitalea</taxon>
    </lineage>
</organism>
<sequence length="92" mass="10711">MPTHIFANSANRVGICSDRSALTLPEHMGPWHSITLKRARFKKPKIREPTRGFRDEEVMSKILDRLDEDLFKELIKHLEDSGFEVIKYPTDC</sequence>
<accession>A0A9Y2KYR5</accession>
<keyword evidence="2" id="KW-1185">Reference proteome</keyword>
<dbReference type="Proteomes" id="UP001238334">
    <property type="component" value="Chromosome"/>
</dbReference>
<proteinExistence type="predicted"/>
<evidence type="ECO:0000313" key="1">
    <source>
        <dbReference type="EMBL" id="WIY24342.1"/>
    </source>
</evidence>
<reference evidence="1 2" key="1">
    <citation type="submission" date="2023-06" db="EMBL/GenBank/DDBJ databases">
        <title>Parasedimentitalea psychrophila sp. nov., a psychrophilic bacterium isolated from deep-sea sediment.</title>
        <authorList>
            <person name="Li A."/>
        </authorList>
    </citation>
    <scope>NUCLEOTIDE SEQUENCE [LARGE SCALE GENOMIC DNA]</scope>
    <source>
        <strain evidence="1 2">QS115</strain>
    </source>
</reference>
<dbReference type="KEGG" id="ppso:QPJ95_17335"/>
<gene>
    <name evidence="1" type="ORF">QPJ95_17335</name>
</gene>
<dbReference type="AlphaFoldDB" id="A0A9Y2KYR5"/>
<evidence type="ECO:0000313" key="2">
    <source>
        <dbReference type="Proteomes" id="UP001238334"/>
    </source>
</evidence>
<name>A0A9Y2KYR5_9RHOB</name>
<protein>
    <submittedName>
        <fullName evidence="1">Uncharacterized protein</fullName>
    </submittedName>
</protein>
<dbReference type="RefSeq" id="WP_270921178.1">
    <property type="nucleotide sequence ID" value="NZ_CP127247.1"/>
</dbReference>